<dbReference type="InterPro" id="IPR036322">
    <property type="entry name" value="WD40_repeat_dom_sf"/>
</dbReference>
<feature type="repeat" description="WD" evidence="6">
    <location>
        <begin position="263"/>
        <end position="303"/>
    </location>
</feature>
<evidence type="ECO:0000256" key="7">
    <source>
        <dbReference type="SAM" id="MobiDB-lite"/>
    </source>
</evidence>
<gene>
    <name evidence="9" type="ORF">DdX_09884</name>
</gene>
<dbReference type="InterPro" id="IPR019775">
    <property type="entry name" value="WD40_repeat_CS"/>
</dbReference>
<dbReference type="EMBL" id="JAKKPZ010000020">
    <property type="protein sequence ID" value="KAI1711923.1"/>
    <property type="molecule type" value="Genomic_DNA"/>
</dbReference>
<dbReference type="InterPro" id="IPR020472">
    <property type="entry name" value="WD40_PAC1"/>
</dbReference>
<evidence type="ECO:0000256" key="6">
    <source>
        <dbReference type="PROSITE-ProRule" id="PRU00221"/>
    </source>
</evidence>
<evidence type="ECO:0000313" key="9">
    <source>
        <dbReference type="EMBL" id="KAI1711923.1"/>
    </source>
</evidence>
<dbReference type="AlphaFoldDB" id="A0AAD4MZQ3"/>
<dbReference type="PANTHER" id="PTHR19848:SF0">
    <property type="entry name" value="NOTCHLESS PROTEIN HOMOLOG 1"/>
    <property type="match status" value="1"/>
</dbReference>
<dbReference type="PROSITE" id="PS50294">
    <property type="entry name" value="WD_REPEATS_REGION"/>
    <property type="match status" value="7"/>
</dbReference>
<protein>
    <submittedName>
        <fullName evidence="9">WD domain, g-beta repeat domain-containing protein</fullName>
    </submittedName>
</protein>
<keyword evidence="2 6" id="KW-0853">WD repeat</keyword>
<dbReference type="SMART" id="SM00320">
    <property type="entry name" value="WD40"/>
    <property type="match status" value="8"/>
</dbReference>
<feature type="domain" description="NLE" evidence="8">
    <location>
        <begin position="37"/>
        <end position="96"/>
    </location>
</feature>
<dbReference type="InterPro" id="IPR012972">
    <property type="entry name" value="NLE"/>
</dbReference>
<dbReference type="FunFam" id="2.130.10.10:FF:000092">
    <property type="entry name" value="notchless protein homolog"/>
    <property type="match status" value="1"/>
</dbReference>
<dbReference type="InterPro" id="IPR001632">
    <property type="entry name" value="WD40_G-protein_beta-like"/>
</dbReference>
<dbReference type="PROSITE" id="PS00678">
    <property type="entry name" value="WD_REPEATS_1"/>
    <property type="match status" value="2"/>
</dbReference>
<proteinExistence type="inferred from homology"/>
<accession>A0AAD4MZQ3</accession>
<evidence type="ECO:0000256" key="2">
    <source>
        <dbReference type="ARBA" id="ARBA00022574"/>
    </source>
</evidence>
<dbReference type="Gene3D" id="2.130.10.10">
    <property type="entry name" value="YVTN repeat-like/Quinoprotein amine dehydrogenase"/>
    <property type="match status" value="1"/>
</dbReference>
<evidence type="ECO:0000313" key="10">
    <source>
        <dbReference type="Proteomes" id="UP001201812"/>
    </source>
</evidence>
<dbReference type="GO" id="GO:0007219">
    <property type="term" value="P:Notch signaling pathway"/>
    <property type="evidence" value="ECO:0007669"/>
    <property type="project" value="TreeGrafter"/>
</dbReference>
<evidence type="ECO:0000256" key="4">
    <source>
        <dbReference type="ARBA" id="ARBA00023242"/>
    </source>
</evidence>
<feature type="repeat" description="WD" evidence="6">
    <location>
        <begin position="426"/>
        <end position="467"/>
    </location>
</feature>
<dbReference type="Proteomes" id="UP001201812">
    <property type="component" value="Unassembled WGS sequence"/>
</dbReference>
<feature type="repeat" description="WD" evidence="6">
    <location>
        <begin position="131"/>
        <end position="172"/>
    </location>
</feature>
<comment type="subcellular location">
    <subcellularLocation>
        <location evidence="1">Nucleus</location>
        <location evidence="1">Nucleolus</location>
    </subcellularLocation>
</comment>
<dbReference type="InterPro" id="IPR015943">
    <property type="entry name" value="WD40/YVTN_repeat-like_dom_sf"/>
</dbReference>
<evidence type="ECO:0000259" key="8">
    <source>
        <dbReference type="Pfam" id="PF08154"/>
    </source>
</evidence>
<feature type="region of interest" description="Disordered" evidence="7">
    <location>
        <begin position="1"/>
        <end position="32"/>
    </location>
</feature>
<comment type="similarity">
    <text evidence="5">Belongs to the NLE1/RSA4 family.</text>
</comment>
<keyword evidence="10" id="KW-1185">Reference proteome</keyword>
<feature type="repeat" description="WD" evidence="6">
    <location>
        <begin position="173"/>
        <end position="214"/>
    </location>
</feature>
<keyword evidence="3" id="KW-0677">Repeat</keyword>
<evidence type="ECO:0000256" key="3">
    <source>
        <dbReference type="ARBA" id="ARBA00022737"/>
    </source>
</evidence>
<reference evidence="9" key="1">
    <citation type="submission" date="2022-01" db="EMBL/GenBank/DDBJ databases">
        <title>Genome Sequence Resource for Two Populations of Ditylenchus destructor, the Migratory Endoparasitic Phytonematode.</title>
        <authorList>
            <person name="Zhang H."/>
            <person name="Lin R."/>
            <person name="Xie B."/>
        </authorList>
    </citation>
    <scope>NUCLEOTIDE SEQUENCE</scope>
    <source>
        <strain evidence="9">BazhouSP</strain>
    </source>
</reference>
<evidence type="ECO:0000256" key="5">
    <source>
        <dbReference type="ARBA" id="ARBA00061016"/>
    </source>
</evidence>
<comment type="caution">
    <text evidence="9">The sequence shown here is derived from an EMBL/GenBank/DDBJ whole genome shotgun (WGS) entry which is preliminary data.</text>
</comment>
<dbReference type="SUPFAM" id="SSF50978">
    <property type="entry name" value="WD40 repeat-like"/>
    <property type="match status" value="1"/>
</dbReference>
<dbReference type="Pfam" id="PF08154">
    <property type="entry name" value="NLE"/>
    <property type="match status" value="1"/>
</dbReference>
<dbReference type="PROSITE" id="PS50082">
    <property type="entry name" value="WD_REPEATS_2"/>
    <property type="match status" value="7"/>
</dbReference>
<dbReference type="GO" id="GO:0000027">
    <property type="term" value="P:ribosomal large subunit assembly"/>
    <property type="evidence" value="ECO:0007669"/>
    <property type="project" value="TreeGrafter"/>
</dbReference>
<dbReference type="InterPro" id="IPR001680">
    <property type="entry name" value="WD40_rpt"/>
</dbReference>
<dbReference type="PRINTS" id="PR00319">
    <property type="entry name" value="GPROTEINB"/>
</dbReference>
<feature type="repeat" description="WD" evidence="6">
    <location>
        <begin position="468"/>
        <end position="501"/>
    </location>
</feature>
<feature type="repeat" description="WD" evidence="6">
    <location>
        <begin position="216"/>
        <end position="262"/>
    </location>
</feature>
<dbReference type="PRINTS" id="PR00320">
    <property type="entry name" value="GPROTEINBRPT"/>
</dbReference>
<sequence length="501" mass="55836">MTANEHMEEQTNNSMDDRDLSEVPSLNDGQQPKNVALRLFTETGDELSPAPIVVPVTVSVDQLQVLCNKLMSTTEDPVPISFRSEDGLEIVESLMNSLTIDKLGGEKPIQLVCLPQAVFRVRPVTRCTSSLPGHQQPVLTVQFSPDGRNLASGSGDTTVRFWDLQTELPFKTCQGHTKWILCVAWAPNGKKLASACKNGTICLWDPNNGNMIGRKMEGHKQWVTSIAWNPLHQDPQSRLLASAGKDSTVRIWDTIQGTTIRSLNGHTASVTCIRWGGCGLIYTGSQDRTIKVWRVEDGTLCRNLDGHAHWINTLALNVDYVLRTSCFSPEDSCKNPPDGEMQELAKKRYETALKGSTERLVSGSDDFTLFLWEPAEKKQHIARMTGHQQLVNQVMFSPDTRYVASASFDKSIKLWCGRTGKYISSFRGHVRAVYQISWSADSRLLVSGSADSTLKVWEVRTHKLLLDLPGHGDEVFVVDWSPDGERVVSGGKDTLLKMWRR</sequence>
<organism evidence="9 10">
    <name type="scientific">Ditylenchus destructor</name>
    <dbReference type="NCBI Taxonomy" id="166010"/>
    <lineage>
        <taxon>Eukaryota</taxon>
        <taxon>Metazoa</taxon>
        <taxon>Ecdysozoa</taxon>
        <taxon>Nematoda</taxon>
        <taxon>Chromadorea</taxon>
        <taxon>Rhabditida</taxon>
        <taxon>Tylenchina</taxon>
        <taxon>Tylenchomorpha</taxon>
        <taxon>Sphaerularioidea</taxon>
        <taxon>Anguinidae</taxon>
        <taxon>Anguininae</taxon>
        <taxon>Ditylenchus</taxon>
    </lineage>
</organism>
<feature type="compositionally biased region" description="Basic and acidic residues" evidence="7">
    <location>
        <begin position="1"/>
        <end position="21"/>
    </location>
</feature>
<evidence type="ECO:0000256" key="1">
    <source>
        <dbReference type="ARBA" id="ARBA00004604"/>
    </source>
</evidence>
<dbReference type="PANTHER" id="PTHR19848">
    <property type="entry name" value="WD40 REPEAT PROTEIN"/>
    <property type="match status" value="1"/>
</dbReference>
<keyword evidence="4" id="KW-0539">Nucleus</keyword>
<name>A0AAD4MZQ3_9BILA</name>
<feature type="repeat" description="WD" evidence="6">
    <location>
        <begin position="384"/>
        <end position="425"/>
    </location>
</feature>
<dbReference type="CDD" id="cd00200">
    <property type="entry name" value="WD40"/>
    <property type="match status" value="1"/>
</dbReference>
<dbReference type="GO" id="GO:0005730">
    <property type="term" value="C:nucleolus"/>
    <property type="evidence" value="ECO:0007669"/>
    <property type="project" value="UniProtKB-SubCell"/>
</dbReference>
<dbReference type="Pfam" id="PF00400">
    <property type="entry name" value="WD40"/>
    <property type="match status" value="7"/>
</dbReference>